<organism evidence="1 2">
    <name type="scientific">Haloarchaeobius amylolyticus</name>
    <dbReference type="NCBI Taxonomy" id="1198296"/>
    <lineage>
        <taxon>Archaea</taxon>
        <taxon>Methanobacteriati</taxon>
        <taxon>Methanobacteriota</taxon>
        <taxon>Stenosarchaea group</taxon>
        <taxon>Halobacteria</taxon>
        <taxon>Halobacteriales</taxon>
        <taxon>Halorubellaceae</taxon>
        <taxon>Haloarchaeobius</taxon>
    </lineage>
</organism>
<feature type="non-terminal residue" evidence="1">
    <location>
        <position position="148"/>
    </location>
</feature>
<dbReference type="AlphaFoldDB" id="A0ABD6BI50"/>
<keyword evidence="2" id="KW-1185">Reference proteome</keyword>
<evidence type="ECO:0000313" key="1">
    <source>
        <dbReference type="EMBL" id="MFD1564661.1"/>
    </source>
</evidence>
<proteinExistence type="predicted"/>
<sequence length="148" mass="16163">MIGWEVDGDVLHVTDADNAELTVEGADSVVDSARADIPRPVDGTVAVRTTELRFPHAVVYAFSLRSDDHRELDPGGEPLSLPPGEYVVDVDTEIKSYLRFSGAATIKRTADYEEVVVSFPTRTRVVLGLRCRHEFPAGTITVPDRPSA</sequence>
<dbReference type="EMBL" id="JBHUDI010000009">
    <property type="protein sequence ID" value="MFD1564661.1"/>
    <property type="molecule type" value="Genomic_DNA"/>
</dbReference>
<comment type="caution">
    <text evidence="1">The sequence shown here is derived from an EMBL/GenBank/DDBJ whole genome shotgun (WGS) entry which is preliminary data.</text>
</comment>
<name>A0ABD6BI50_9EURY</name>
<accession>A0ABD6BI50</accession>
<gene>
    <name evidence="1" type="ORF">ACFR99_14055</name>
</gene>
<reference evidence="1 2" key="1">
    <citation type="journal article" date="2019" name="Int. J. Syst. Evol. Microbiol.">
        <title>The Global Catalogue of Microorganisms (GCM) 10K type strain sequencing project: providing services to taxonomists for standard genome sequencing and annotation.</title>
        <authorList>
            <consortium name="The Broad Institute Genomics Platform"/>
            <consortium name="The Broad Institute Genome Sequencing Center for Infectious Disease"/>
            <person name="Wu L."/>
            <person name="Ma J."/>
        </authorList>
    </citation>
    <scope>NUCLEOTIDE SEQUENCE [LARGE SCALE GENOMIC DNA]</scope>
    <source>
        <strain evidence="1 2">CGMCC 1.12230</strain>
    </source>
</reference>
<evidence type="ECO:0000313" key="2">
    <source>
        <dbReference type="Proteomes" id="UP001597076"/>
    </source>
</evidence>
<dbReference type="Proteomes" id="UP001597076">
    <property type="component" value="Unassembled WGS sequence"/>
</dbReference>
<protein>
    <submittedName>
        <fullName evidence="1">Uncharacterized protein</fullName>
    </submittedName>
</protein>